<feature type="transmembrane region" description="Helical" evidence="1">
    <location>
        <begin position="209"/>
        <end position="230"/>
    </location>
</feature>
<dbReference type="KEGG" id="sge:DWG14_05761"/>
<accession>A0AAI8L4T6</accession>
<reference evidence="2 3" key="1">
    <citation type="submission" date="2018-09" db="EMBL/GenBank/DDBJ databases">
        <title>Production of Trimethoprim by Streptomyces sp. 3E-1.</title>
        <authorList>
            <person name="Kang H.J."/>
            <person name="Kim S.B."/>
        </authorList>
    </citation>
    <scope>NUCLEOTIDE SEQUENCE [LARGE SCALE GENOMIC DNA]</scope>
    <source>
        <strain evidence="2 3">3E-1</strain>
    </source>
</reference>
<keyword evidence="1" id="KW-0472">Membrane</keyword>
<feature type="transmembrane region" description="Helical" evidence="1">
    <location>
        <begin position="337"/>
        <end position="357"/>
    </location>
</feature>
<dbReference type="AlphaFoldDB" id="A0AAI8L4T6"/>
<keyword evidence="1" id="KW-1133">Transmembrane helix</keyword>
<evidence type="ECO:0000313" key="2">
    <source>
        <dbReference type="EMBL" id="AYC41472.1"/>
    </source>
</evidence>
<gene>
    <name evidence="2" type="ORF">DWG14_05761</name>
</gene>
<feature type="transmembrane region" description="Helical" evidence="1">
    <location>
        <begin position="473"/>
        <end position="492"/>
    </location>
</feature>
<feature type="transmembrane region" description="Helical" evidence="1">
    <location>
        <begin position="414"/>
        <end position="430"/>
    </location>
</feature>
<organism evidence="2 3">
    <name type="scientific">Streptomyces griseorubiginosus</name>
    <dbReference type="NCBI Taxonomy" id="67304"/>
    <lineage>
        <taxon>Bacteria</taxon>
        <taxon>Bacillati</taxon>
        <taxon>Actinomycetota</taxon>
        <taxon>Actinomycetes</taxon>
        <taxon>Kitasatosporales</taxon>
        <taxon>Streptomycetaceae</taxon>
        <taxon>Streptomyces</taxon>
    </lineage>
</organism>
<feature type="transmembrane region" description="Helical" evidence="1">
    <location>
        <begin position="120"/>
        <end position="136"/>
    </location>
</feature>
<evidence type="ECO:0000313" key="3">
    <source>
        <dbReference type="Proteomes" id="UP000265765"/>
    </source>
</evidence>
<feature type="transmembrane region" description="Helical" evidence="1">
    <location>
        <begin position="391"/>
        <end position="409"/>
    </location>
</feature>
<name>A0AAI8L4T6_9ACTN</name>
<feature type="transmembrane region" description="Helical" evidence="1">
    <location>
        <begin position="62"/>
        <end position="81"/>
    </location>
</feature>
<evidence type="ECO:0000256" key="1">
    <source>
        <dbReference type="SAM" id="Phobius"/>
    </source>
</evidence>
<feature type="transmembrane region" description="Helical" evidence="1">
    <location>
        <begin position="87"/>
        <end position="108"/>
    </location>
</feature>
<feature type="transmembrane region" description="Helical" evidence="1">
    <location>
        <begin position="251"/>
        <end position="272"/>
    </location>
</feature>
<feature type="transmembrane region" description="Helical" evidence="1">
    <location>
        <begin position="292"/>
        <end position="316"/>
    </location>
</feature>
<dbReference type="EMBL" id="CP032427">
    <property type="protein sequence ID" value="AYC41472.1"/>
    <property type="molecule type" value="Genomic_DNA"/>
</dbReference>
<feature type="transmembrane region" description="Helical" evidence="1">
    <location>
        <begin position="436"/>
        <end position="461"/>
    </location>
</feature>
<proteinExistence type="predicted"/>
<keyword evidence="1" id="KW-0812">Transmembrane</keyword>
<sequence length="606" mass="63399">MRTATQTGREVEETDVMADTCPTGTGTWTLRRAATNPTAPPPAPTRLFRVPGGGPQQLHRGMTLVATISLFIGTRAAWTNAMASRPAVAGVISVCYASILVCAALSLLVRSRRALTRVDAVVLMTAVVLVICGYLLDHAGTDEGVLTAQAANEILHGRPVYGQPWPWLFDTPRVGITKTMSGGADYTYGYPPLTALLAAPVHAFVHSTAAATLVTTAALLVSSVLLWFLLPAPWRSAATAVCLGFGLLPHYAYDGYPAITALALLIPVVVRWPATGEGGRLGSGGVLRAACLGSACAAQQLAWFLVPFLLIGLYAVRRGELGPRRALGVTARYTATAALTCAAANAYFAVEGFSAWLHGVLLPLDQKAILHGQGLMGISYYFTDGSSRLDYYSYGSQLLLLGLLAATLLFVRRLGPALTVLPWVAFYLAIRSQDGYFLLMTPLWLAAAATVPAAVLATAWQPRLPRVAGRAKAVLAGGLLAPALVCVAIAAASPPPLRMSLSPRFATHHARAGVTAIDVRAVNTTGTALSPHFASRTSQGASNWWTIASGPAVLAPHASAEYHVKPAGGFRALPGGHGPGTYLIAVTGTPMTITTVHIPAAPSAIQ</sequence>
<protein>
    <submittedName>
        <fullName evidence="2">Uncharacterized protein</fullName>
    </submittedName>
</protein>
<dbReference type="Proteomes" id="UP000265765">
    <property type="component" value="Chromosome"/>
</dbReference>